<dbReference type="InterPro" id="IPR027417">
    <property type="entry name" value="P-loop_NTPase"/>
</dbReference>
<gene>
    <name evidence="5" type="ORF">NOCA2460021</name>
</gene>
<dbReference type="Pfam" id="PF12399">
    <property type="entry name" value="BCA_ABC_TP_C"/>
    <property type="match status" value="1"/>
</dbReference>
<evidence type="ECO:0000256" key="1">
    <source>
        <dbReference type="ARBA" id="ARBA00022448"/>
    </source>
</evidence>
<dbReference type="InterPro" id="IPR051120">
    <property type="entry name" value="ABC_AA/LPS_Transport"/>
</dbReference>
<evidence type="ECO:0000256" key="3">
    <source>
        <dbReference type="ARBA" id="ARBA00022840"/>
    </source>
</evidence>
<evidence type="ECO:0000313" key="5">
    <source>
        <dbReference type="EMBL" id="CUR57871.1"/>
    </source>
</evidence>
<keyword evidence="3 5" id="KW-0067">ATP-binding</keyword>
<dbReference type="GO" id="GO:0005886">
    <property type="term" value="C:plasma membrane"/>
    <property type="evidence" value="ECO:0007669"/>
    <property type="project" value="TreeGrafter"/>
</dbReference>
<feature type="domain" description="ABC transporter" evidence="4">
    <location>
        <begin position="10"/>
        <end position="253"/>
    </location>
</feature>
<dbReference type="EC" id="3.6.3.-" evidence="5"/>
<dbReference type="GO" id="GO:0016887">
    <property type="term" value="F:ATP hydrolysis activity"/>
    <property type="evidence" value="ECO:0007669"/>
    <property type="project" value="InterPro"/>
</dbReference>
<dbReference type="EMBL" id="CZKA01000041">
    <property type="protein sequence ID" value="CUR57871.1"/>
    <property type="molecule type" value="Genomic_DNA"/>
</dbReference>
<protein>
    <submittedName>
        <fullName evidence="5">Putative High-affinity branched-chain amino acid transport protein (ABC superfamily, ATP-binding)</fullName>
        <ecNumber evidence="5">3.6.3.-</ecNumber>
    </submittedName>
</protein>
<keyword evidence="1" id="KW-0813">Transport</keyword>
<dbReference type="GO" id="GO:0005524">
    <property type="term" value="F:ATP binding"/>
    <property type="evidence" value="ECO:0007669"/>
    <property type="project" value="UniProtKB-KW"/>
</dbReference>
<dbReference type="PANTHER" id="PTHR45772:SF9">
    <property type="entry name" value="CONSERVED COMPONENT OF ABC TRANSPORTER FOR NATURAL AMINO ACIDS"/>
    <property type="match status" value="1"/>
</dbReference>
<accession>A0A2P2C7B2</accession>
<keyword evidence="2" id="KW-0547">Nucleotide-binding</keyword>
<reference evidence="5" key="1">
    <citation type="submission" date="2015-08" db="EMBL/GenBank/DDBJ databases">
        <authorList>
            <person name="Babu N.S."/>
            <person name="Beckwith C.J."/>
            <person name="Beseler K.G."/>
            <person name="Brison A."/>
            <person name="Carone J.V."/>
            <person name="Caskin T.P."/>
            <person name="Diamond M."/>
            <person name="Durham M.E."/>
            <person name="Foxe J.M."/>
            <person name="Go M."/>
            <person name="Henderson B.A."/>
            <person name="Jones I.B."/>
            <person name="McGettigan J.A."/>
            <person name="Micheletti S.J."/>
            <person name="Nasrallah M.E."/>
            <person name="Ortiz D."/>
            <person name="Piller C.R."/>
            <person name="Privatt S.R."/>
            <person name="Schneider S.L."/>
            <person name="Sharp S."/>
            <person name="Smith T.C."/>
            <person name="Stanton J.D."/>
            <person name="Ullery H.E."/>
            <person name="Wilson R.J."/>
            <person name="Serrano M.G."/>
            <person name="Buck G."/>
            <person name="Lee V."/>
            <person name="Wang Y."/>
            <person name="Carvalho R."/>
            <person name="Voegtly L."/>
            <person name="Shi R."/>
            <person name="Duckworth R."/>
            <person name="Johnson A."/>
            <person name="Loviza R."/>
            <person name="Walstead R."/>
            <person name="Shah Z."/>
            <person name="Kiflezghi M."/>
            <person name="Wade K."/>
            <person name="Ball S.L."/>
            <person name="Bradley K.W."/>
            <person name="Asai D.J."/>
            <person name="Bowman C.A."/>
            <person name="Russell D.A."/>
            <person name="Pope W.H."/>
            <person name="Jacobs-Sera D."/>
            <person name="Hendrix R.W."/>
            <person name="Hatfull G.F."/>
        </authorList>
    </citation>
    <scope>NUCLEOTIDE SEQUENCE</scope>
</reference>
<dbReference type="PROSITE" id="PS50893">
    <property type="entry name" value="ABC_TRANSPORTER_2"/>
    <property type="match status" value="1"/>
</dbReference>
<dbReference type="SMART" id="SM00382">
    <property type="entry name" value="AAA"/>
    <property type="match status" value="1"/>
</dbReference>
<dbReference type="InterPro" id="IPR003439">
    <property type="entry name" value="ABC_transporter-like_ATP-bd"/>
</dbReference>
<evidence type="ECO:0000256" key="2">
    <source>
        <dbReference type="ARBA" id="ARBA00022741"/>
    </source>
</evidence>
<keyword evidence="5" id="KW-0378">Hydrolase</keyword>
<dbReference type="AlphaFoldDB" id="A0A2P2C7B2"/>
<dbReference type="Pfam" id="PF00005">
    <property type="entry name" value="ABC_tran"/>
    <property type="match status" value="1"/>
</dbReference>
<proteinExistence type="predicted"/>
<organism evidence="5">
    <name type="scientific">metagenome</name>
    <dbReference type="NCBI Taxonomy" id="256318"/>
    <lineage>
        <taxon>unclassified sequences</taxon>
        <taxon>metagenomes</taxon>
    </lineage>
</organism>
<dbReference type="Gene3D" id="3.40.50.300">
    <property type="entry name" value="P-loop containing nucleotide triphosphate hydrolases"/>
    <property type="match status" value="1"/>
</dbReference>
<dbReference type="SUPFAM" id="SSF52540">
    <property type="entry name" value="P-loop containing nucleoside triphosphate hydrolases"/>
    <property type="match status" value="1"/>
</dbReference>
<dbReference type="InterPro" id="IPR003593">
    <property type="entry name" value="AAA+_ATPase"/>
</dbReference>
<dbReference type="PANTHER" id="PTHR45772">
    <property type="entry name" value="CONSERVED COMPONENT OF ABC TRANSPORTER FOR NATURAL AMINO ACIDS-RELATED"/>
    <property type="match status" value="1"/>
</dbReference>
<sequence length="254" mass="27571">MPSSEQRQGLDVTDVTVSYDEVAALSGVSMQVRHHEIVGVIGPNGAGKSTLLDVVCGVRKPDSGRVAWAGRRISRTKPHQLGALGIARVRQHPVLDEDVSILTNVLAGSERRERSGLFPRKEAGSHTSPALVERARELLRAVGALEYADDLPREVPWATRGRVHLAKALITEPELVVLDEPGAGLSGPEVAELGRILRGLTRRTTFLLVDHRMDLVLQVCDQVHVLVAGRILATGTPEQIRADPDVQSAYLHED</sequence>
<dbReference type="InterPro" id="IPR032823">
    <property type="entry name" value="BCA_ABC_TP_C"/>
</dbReference>
<name>A0A2P2C7B2_9ZZZZ</name>
<evidence type="ECO:0000259" key="4">
    <source>
        <dbReference type="PROSITE" id="PS50893"/>
    </source>
</evidence>